<dbReference type="InterPro" id="IPR036389">
    <property type="entry name" value="RNase_III_sf"/>
</dbReference>
<proteinExistence type="predicted"/>
<dbReference type="Pfam" id="PF00035">
    <property type="entry name" value="dsrm"/>
    <property type="match status" value="1"/>
</dbReference>
<sequence>MINFQFFMGKKRKLKQNNLNVQVDLDKKDGHGIIICKFECFIESLRDFIEYASRLEMGNCMDEKEKKIHRVALRFADIVKDDPFLAEVLSVVQRPLEMRLVKESDIPFLPEIKDPVLLKQVFTHRSYAYATQSYNVSEREVLKLHNERLEFLGDSYLNHAVTKLLFKAFPDAREGELSVMRSQLVGNTKAEKISRLYGFDKRLLLSESAESDNVRSLKKIVADIFESYIGGLVLDSYNGEQIAFQWISELMAPDIYLFQKKQKSSIELDKMAKQTLYNRIGREFNTDGQTRKKIEYIWIGGEGGNKDGYEYSCRIDGQEVGRGWGPNQKIAGIRSAMDALSKLPSED</sequence>
<dbReference type="SUPFAM" id="SSF69065">
    <property type="entry name" value="RNase III domain-like"/>
    <property type="match status" value="1"/>
</dbReference>
<gene>
    <name evidence="10" type="ORF">PNEJI1_000332</name>
</gene>
<dbReference type="GO" id="GO:0006364">
    <property type="term" value="P:rRNA processing"/>
    <property type="evidence" value="ECO:0007669"/>
    <property type="project" value="InterPro"/>
</dbReference>
<dbReference type="EMBL" id="CAKM01000270">
    <property type="protein sequence ID" value="CCJ30880.1"/>
    <property type="molecule type" value="Genomic_DNA"/>
</dbReference>
<evidence type="ECO:0000256" key="6">
    <source>
        <dbReference type="ARBA" id="ARBA00022884"/>
    </source>
</evidence>
<evidence type="ECO:0000313" key="11">
    <source>
        <dbReference type="Proteomes" id="UP000010422"/>
    </source>
</evidence>
<evidence type="ECO:0000256" key="3">
    <source>
        <dbReference type="ARBA" id="ARBA00022722"/>
    </source>
</evidence>
<dbReference type="GO" id="GO:0005654">
    <property type="term" value="C:nucleoplasm"/>
    <property type="evidence" value="ECO:0007669"/>
    <property type="project" value="TreeGrafter"/>
</dbReference>
<dbReference type="InParanoid" id="L0PGY1"/>
<reference evidence="10 11" key="1">
    <citation type="journal article" date="2012" name="MBio">
        <title>De novo assembly of the Pneumocystis jirovecii genome from a single bronchoalveolar lavage fluid specimen from a patient.</title>
        <authorList>
            <person name="Cisse O.H."/>
            <person name="Pagni M."/>
            <person name="Hauser P.M."/>
        </authorList>
    </citation>
    <scope>NUCLEOTIDE SEQUENCE [LARGE SCALE GENOMIC DNA]</scope>
    <source>
        <strain evidence="10 11">SE8</strain>
    </source>
</reference>
<feature type="domain" description="DRBM" evidence="8">
    <location>
        <begin position="309"/>
        <end position="345"/>
    </location>
</feature>
<dbReference type="Proteomes" id="UP000010422">
    <property type="component" value="Unassembled WGS sequence"/>
</dbReference>
<dbReference type="InterPro" id="IPR014720">
    <property type="entry name" value="dsRBD_dom"/>
</dbReference>
<protein>
    <recommendedName>
        <fullName evidence="2">ribonuclease III</fullName>
        <ecNumber evidence="2">3.1.26.3</ecNumber>
    </recommendedName>
</protein>
<dbReference type="GO" id="GO:0034963">
    <property type="term" value="P:box C/D sno(s)RNA processing"/>
    <property type="evidence" value="ECO:0007669"/>
    <property type="project" value="UniProtKB-ARBA"/>
</dbReference>
<evidence type="ECO:0000256" key="1">
    <source>
        <dbReference type="ARBA" id="ARBA00000109"/>
    </source>
</evidence>
<dbReference type="PANTHER" id="PTHR11207:SF0">
    <property type="entry name" value="RIBONUCLEASE 3"/>
    <property type="match status" value="1"/>
</dbReference>
<dbReference type="AlphaFoldDB" id="L0PGY1"/>
<organism evidence="11">
    <name type="scientific">Pneumocystis jirovecii</name>
    <name type="common">Human pneumocystis pneumonia agent</name>
    <dbReference type="NCBI Taxonomy" id="42068"/>
    <lineage>
        <taxon>Eukaryota</taxon>
        <taxon>Fungi</taxon>
        <taxon>Dikarya</taxon>
        <taxon>Ascomycota</taxon>
        <taxon>Taphrinomycotina</taxon>
        <taxon>Pneumocystomycetes</taxon>
        <taxon>Pneumocystaceae</taxon>
        <taxon>Pneumocystis</taxon>
    </lineage>
</organism>
<feature type="domain" description="RNase III" evidence="9">
    <location>
        <begin position="89"/>
        <end position="237"/>
    </location>
</feature>
<evidence type="ECO:0000259" key="9">
    <source>
        <dbReference type="PROSITE" id="PS50142"/>
    </source>
</evidence>
<dbReference type="EC" id="3.1.26.3" evidence="2"/>
<dbReference type="SUPFAM" id="SSF54768">
    <property type="entry name" value="dsRNA-binding domain-like"/>
    <property type="match status" value="1"/>
</dbReference>
<dbReference type="PROSITE" id="PS00517">
    <property type="entry name" value="RNASE_3_1"/>
    <property type="match status" value="1"/>
</dbReference>
<dbReference type="InterPro" id="IPR000999">
    <property type="entry name" value="RNase_III_dom"/>
</dbReference>
<dbReference type="GO" id="GO:0003725">
    <property type="term" value="F:double-stranded RNA binding"/>
    <property type="evidence" value="ECO:0007669"/>
    <property type="project" value="InterPro"/>
</dbReference>
<dbReference type="CDD" id="cd19876">
    <property type="entry name" value="DSRM_RNT1p-like"/>
    <property type="match status" value="1"/>
</dbReference>
<dbReference type="GO" id="GO:0030847">
    <property type="term" value="P:termination of RNA polymerase II transcription, exosome-dependent"/>
    <property type="evidence" value="ECO:0007669"/>
    <property type="project" value="UniProtKB-ARBA"/>
</dbReference>
<keyword evidence="4" id="KW-0255">Endonuclease</keyword>
<keyword evidence="3" id="KW-0540">Nuclease</keyword>
<dbReference type="VEuPathDB" id="FungiDB:PNEJI1_000332"/>
<evidence type="ECO:0000259" key="8">
    <source>
        <dbReference type="PROSITE" id="PS50137"/>
    </source>
</evidence>
<comment type="catalytic activity">
    <reaction evidence="1">
        <text>Endonucleolytic cleavage to 5'-phosphomonoester.</text>
        <dbReference type="EC" id="3.1.26.3"/>
    </reaction>
</comment>
<dbReference type="FunFam" id="1.10.1520.10:FF:000001">
    <property type="entry name" value="Ribonuclease 3"/>
    <property type="match status" value="1"/>
</dbReference>
<evidence type="ECO:0000256" key="7">
    <source>
        <dbReference type="PROSITE-ProRule" id="PRU00266"/>
    </source>
</evidence>
<comment type="caution">
    <text evidence="10">The sequence shown here is derived from an EMBL/GenBank/DDBJ whole genome shotgun (WGS) entry which is preliminary data.</text>
</comment>
<dbReference type="GO" id="GO:0034475">
    <property type="term" value="P:U4 snRNA 3'-end processing"/>
    <property type="evidence" value="ECO:0007669"/>
    <property type="project" value="UniProtKB-ARBA"/>
</dbReference>
<evidence type="ECO:0000256" key="4">
    <source>
        <dbReference type="ARBA" id="ARBA00022759"/>
    </source>
</evidence>
<keyword evidence="5" id="KW-0378">Hydrolase</keyword>
<name>L0PGY1_PNEJI</name>
<dbReference type="PANTHER" id="PTHR11207">
    <property type="entry name" value="RIBONUCLEASE III"/>
    <property type="match status" value="1"/>
</dbReference>
<accession>L0PGY1</accession>
<dbReference type="InterPro" id="IPR044449">
    <property type="entry name" value="Rnt1/Pac1_DSRM_fungi"/>
</dbReference>
<keyword evidence="6 7" id="KW-0694">RNA-binding</keyword>
<dbReference type="STRING" id="1209962.L0PGY1"/>
<dbReference type="Pfam" id="PF14622">
    <property type="entry name" value="Ribonucleas_3_3"/>
    <property type="match status" value="1"/>
</dbReference>
<evidence type="ECO:0000256" key="5">
    <source>
        <dbReference type="ARBA" id="ARBA00022801"/>
    </source>
</evidence>
<dbReference type="SMART" id="SM00535">
    <property type="entry name" value="RIBOc"/>
    <property type="match status" value="1"/>
</dbReference>
<dbReference type="PROSITE" id="PS50137">
    <property type="entry name" value="DS_RBD"/>
    <property type="match status" value="1"/>
</dbReference>
<dbReference type="Gene3D" id="3.30.160.20">
    <property type="match status" value="1"/>
</dbReference>
<dbReference type="CDD" id="cd00593">
    <property type="entry name" value="RIBOc"/>
    <property type="match status" value="1"/>
</dbReference>
<dbReference type="FunCoup" id="L0PGY1">
    <property type="interactions" value="179"/>
</dbReference>
<evidence type="ECO:0000313" key="10">
    <source>
        <dbReference type="EMBL" id="CCJ30880.1"/>
    </source>
</evidence>
<dbReference type="GO" id="GO:0004525">
    <property type="term" value="F:ribonuclease III activity"/>
    <property type="evidence" value="ECO:0007669"/>
    <property type="project" value="UniProtKB-EC"/>
</dbReference>
<evidence type="ECO:0000256" key="2">
    <source>
        <dbReference type="ARBA" id="ARBA00012177"/>
    </source>
</evidence>
<dbReference type="PROSITE" id="PS50142">
    <property type="entry name" value="RNASE_3_2"/>
    <property type="match status" value="1"/>
</dbReference>
<dbReference type="Gene3D" id="1.10.1520.10">
    <property type="entry name" value="Ribonuclease III domain"/>
    <property type="match status" value="1"/>
</dbReference>